<dbReference type="InterPro" id="IPR002937">
    <property type="entry name" value="Amino_oxidase"/>
</dbReference>
<dbReference type="SUPFAM" id="SSF54373">
    <property type="entry name" value="FAD-linked reductases, C-terminal domain"/>
    <property type="match status" value="1"/>
</dbReference>
<gene>
    <name evidence="2" type="ORF">H0H81_011943</name>
</gene>
<evidence type="ECO:0000313" key="3">
    <source>
        <dbReference type="Proteomes" id="UP000717328"/>
    </source>
</evidence>
<proteinExistence type="predicted"/>
<reference evidence="2" key="2">
    <citation type="submission" date="2021-10" db="EMBL/GenBank/DDBJ databases">
        <title>Phylogenomics reveals ancestral predisposition of the termite-cultivated fungus Termitomyces towards a domesticated lifestyle.</title>
        <authorList>
            <person name="Auxier B."/>
            <person name="Grum-Grzhimaylo A."/>
            <person name="Cardenas M.E."/>
            <person name="Lodge J.D."/>
            <person name="Laessoe T."/>
            <person name="Pedersen O."/>
            <person name="Smith M.E."/>
            <person name="Kuyper T.W."/>
            <person name="Franco-Molano E.A."/>
            <person name="Baroni T.J."/>
            <person name="Aanen D.K."/>
        </authorList>
    </citation>
    <scope>NUCLEOTIDE SEQUENCE</scope>
    <source>
        <strain evidence="2">D49</strain>
    </source>
</reference>
<keyword evidence="3" id="KW-1185">Reference proteome</keyword>
<sequence>MSRPQLESIANSSFNIVIPEGWFTTISIVSRNKNNHLVTVKHESAGTSHIAKFCDLYGLDDDVMKDIRNGEVTLDINPQENPQTISIDVYYSAVVSLGREDLLDDRYRSARATIFTNDKPESAPEEFPDYSTFIIFVEDASASPEQDSDVPEQRDDVIISINILNGFVQPTAPLEIGASPLSSIGQNAIKEYLQTYAYPDLETSLSDSETQGRISNAISQPDLSQAFISWSLPSEAVSPAYPSENDVQSTSAPTLDMLSQDSIPRPLPQLPIPGPPSYPPSRLPVAILGAGVSGLYIAMMLDSLGIKYEILEGSSRIGGRLYTHQFPNNQGKYQYYDVGAMRFPDTSFMQRTFDLARKRLGLKGKMLKYIRGNDNAFLHYNGITVTKAVNKATPNEADIFKAGVAKNGNVPDSFIAAGSGSFWTDVVGDLRNLFVQHTFDVAYQKLMELDGHTITSYMTFVKKMPYSVIKWYETMESRTGLFDNSLTETVLASLVFLDPRAGTKEIEWFCFDGGSEVIHKAMTEKISTKPTLNYRAIALRETDYGQSITITFDLSGGPRKLATSQVEKKYAHIISTMSMACLRMVNLKGVYLSNGQRDAIRQLTYTPSVKIGIQFKTPWWEKLGIVGGQSSTDLPIRDVVYPSYGPDDSHAGSPNFQRSNCLIASYNGMQDSQRLGGLMKGRGTPEENVLLDLVMRDLADLHNVKVDDLWNEYEDYHAWDWYRDQFQLGAFCQFGPGQFKNTYPSVTQPASKQQRLHFAGDATSTLHGWVAGALNSGWRAVYSLLKAHPEINPYPKEDILKKFLNLWGATQEWDPKDLDNHISLARYLAEVEAIATQS</sequence>
<dbReference type="InterPro" id="IPR050281">
    <property type="entry name" value="Flavin_monoamine_oxidase"/>
</dbReference>
<feature type="domain" description="Amine oxidase" evidence="1">
    <location>
        <begin position="292"/>
        <end position="782"/>
    </location>
</feature>
<dbReference type="Gene3D" id="3.50.50.60">
    <property type="entry name" value="FAD/NAD(P)-binding domain"/>
    <property type="match status" value="1"/>
</dbReference>
<organism evidence="2 3">
    <name type="scientific">Sphagnurus paluster</name>
    <dbReference type="NCBI Taxonomy" id="117069"/>
    <lineage>
        <taxon>Eukaryota</taxon>
        <taxon>Fungi</taxon>
        <taxon>Dikarya</taxon>
        <taxon>Basidiomycota</taxon>
        <taxon>Agaricomycotina</taxon>
        <taxon>Agaricomycetes</taxon>
        <taxon>Agaricomycetidae</taxon>
        <taxon>Agaricales</taxon>
        <taxon>Tricholomatineae</taxon>
        <taxon>Lyophyllaceae</taxon>
        <taxon>Sphagnurus</taxon>
    </lineage>
</organism>
<dbReference type="EMBL" id="JABCKI010006141">
    <property type="protein sequence ID" value="KAG5635245.1"/>
    <property type="molecule type" value="Genomic_DNA"/>
</dbReference>
<dbReference type="Proteomes" id="UP000717328">
    <property type="component" value="Unassembled WGS sequence"/>
</dbReference>
<accession>A0A9P7FTV3</accession>
<evidence type="ECO:0000313" key="2">
    <source>
        <dbReference type="EMBL" id="KAG5635245.1"/>
    </source>
</evidence>
<dbReference type="GO" id="GO:0009063">
    <property type="term" value="P:amino acid catabolic process"/>
    <property type="evidence" value="ECO:0007669"/>
    <property type="project" value="TreeGrafter"/>
</dbReference>
<dbReference type="AlphaFoldDB" id="A0A9P7FTV3"/>
<comment type="caution">
    <text evidence="2">The sequence shown here is derived from an EMBL/GenBank/DDBJ whole genome shotgun (WGS) entry which is preliminary data.</text>
</comment>
<dbReference type="InterPro" id="IPR036188">
    <property type="entry name" value="FAD/NAD-bd_sf"/>
</dbReference>
<dbReference type="Pfam" id="PF01593">
    <property type="entry name" value="Amino_oxidase"/>
    <property type="match status" value="1"/>
</dbReference>
<dbReference type="SUPFAM" id="SSF51905">
    <property type="entry name" value="FAD/NAD(P)-binding domain"/>
    <property type="match status" value="1"/>
</dbReference>
<dbReference type="GO" id="GO:0001716">
    <property type="term" value="F:L-amino-acid oxidase activity"/>
    <property type="evidence" value="ECO:0007669"/>
    <property type="project" value="TreeGrafter"/>
</dbReference>
<name>A0A9P7FTV3_9AGAR</name>
<dbReference type="Gene3D" id="1.10.10.1620">
    <property type="match status" value="1"/>
</dbReference>
<dbReference type="PANTHER" id="PTHR10742:SF342">
    <property type="entry name" value="AMINE OXIDASE"/>
    <property type="match status" value="1"/>
</dbReference>
<dbReference type="Gene3D" id="3.90.660.10">
    <property type="match status" value="1"/>
</dbReference>
<dbReference type="PANTHER" id="PTHR10742">
    <property type="entry name" value="FLAVIN MONOAMINE OXIDASE"/>
    <property type="match status" value="1"/>
</dbReference>
<dbReference type="OrthoDB" id="7777654at2759"/>
<protein>
    <recommendedName>
        <fullName evidence="1">Amine oxidase domain-containing protein</fullName>
    </recommendedName>
</protein>
<evidence type="ECO:0000259" key="1">
    <source>
        <dbReference type="Pfam" id="PF01593"/>
    </source>
</evidence>
<reference evidence="2" key="1">
    <citation type="submission" date="2021-02" db="EMBL/GenBank/DDBJ databases">
        <authorList>
            <person name="Nieuwenhuis M."/>
            <person name="Van De Peppel L.J.J."/>
        </authorList>
    </citation>
    <scope>NUCLEOTIDE SEQUENCE</scope>
    <source>
        <strain evidence="2">D49</strain>
    </source>
</reference>